<reference evidence="1 2" key="2">
    <citation type="submission" date="2018-11" db="EMBL/GenBank/DDBJ databases">
        <authorList>
            <consortium name="Pathogen Informatics"/>
        </authorList>
    </citation>
    <scope>NUCLEOTIDE SEQUENCE [LARGE SCALE GENOMIC DNA]</scope>
</reference>
<gene>
    <name evidence="1" type="ORF">BPAG_LOCUS13612</name>
</gene>
<evidence type="ECO:0000313" key="3">
    <source>
        <dbReference type="WBParaSite" id="BPAG_0001368401-mRNA-1"/>
    </source>
</evidence>
<name>A0A0N4TXI3_BRUPA</name>
<dbReference type="AlphaFoldDB" id="A0A0N4TXI3"/>
<accession>A0A0N4TXI3</accession>
<reference evidence="3" key="1">
    <citation type="submission" date="2017-02" db="UniProtKB">
        <authorList>
            <consortium name="WormBaseParasite"/>
        </authorList>
    </citation>
    <scope>IDENTIFICATION</scope>
</reference>
<proteinExistence type="predicted"/>
<keyword evidence="2" id="KW-1185">Reference proteome</keyword>
<evidence type="ECO:0000313" key="2">
    <source>
        <dbReference type="Proteomes" id="UP000278627"/>
    </source>
</evidence>
<dbReference type="Proteomes" id="UP000278627">
    <property type="component" value="Unassembled WGS sequence"/>
</dbReference>
<evidence type="ECO:0000313" key="1">
    <source>
        <dbReference type="EMBL" id="VDN94797.1"/>
    </source>
</evidence>
<protein>
    <submittedName>
        <fullName evidence="3">HTH_Tnp_ISL3 domain-containing protein</fullName>
    </submittedName>
</protein>
<dbReference type="WBParaSite" id="BPAG_0001368401-mRNA-1">
    <property type="protein sequence ID" value="BPAG_0001368401-mRNA-1"/>
    <property type="gene ID" value="BPAG_0001368401"/>
</dbReference>
<dbReference type="EMBL" id="UZAD01013419">
    <property type="protein sequence ID" value="VDN94797.1"/>
    <property type="molecule type" value="Genomic_DNA"/>
</dbReference>
<organism evidence="3">
    <name type="scientific">Brugia pahangi</name>
    <name type="common">Filarial nematode worm</name>
    <dbReference type="NCBI Taxonomy" id="6280"/>
    <lineage>
        <taxon>Eukaryota</taxon>
        <taxon>Metazoa</taxon>
        <taxon>Ecdysozoa</taxon>
        <taxon>Nematoda</taxon>
        <taxon>Chromadorea</taxon>
        <taxon>Rhabditida</taxon>
        <taxon>Spirurina</taxon>
        <taxon>Spiruromorpha</taxon>
        <taxon>Filarioidea</taxon>
        <taxon>Onchocercidae</taxon>
        <taxon>Brugia</taxon>
    </lineage>
</organism>
<sequence length="81" mass="9273">MQGKNYYKLNSANRFLKGKIETMKMSKNSVVPKTVSCYAESLKRSCMADRIRFLYQQFSVEKIAIRLRVTAKSATCIAVID</sequence>